<organism evidence="3 4">
    <name type="scientific">Chitinophaga dinghuensis</name>
    <dbReference type="NCBI Taxonomy" id="1539050"/>
    <lineage>
        <taxon>Bacteria</taxon>
        <taxon>Pseudomonadati</taxon>
        <taxon>Bacteroidota</taxon>
        <taxon>Chitinophagia</taxon>
        <taxon>Chitinophagales</taxon>
        <taxon>Chitinophagaceae</taxon>
        <taxon>Chitinophaga</taxon>
    </lineage>
</organism>
<evidence type="ECO:0000256" key="1">
    <source>
        <dbReference type="SAM" id="SignalP"/>
    </source>
</evidence>
<protein>
    <submittedName>
        <fullName evidence="3">AhpC/TSA family protein</fullName>
    </submittedName>
</protein>
<dbReference type="Gene3D" id="3.40.30.10">
    <property type="entry name" value="Glutaredoxin"/>
    <property type="match status" value="1"/>
</dbReference>
<dbReference type="InterPro" id="IPR013740">
    <property type="entry name" value="Redoxin"/>
</dbReference>
<feature type="domain" description="Redoxin" evidence="2">
    <location>
        <begin position="48"/>
        <end position="158"/>
    </location>
</feature>
<reference evidence="3 4" key="1">
    <citation type="submission" date="2018-06" db="EMBL/GenBank/DDBJ databases">
        <title>Genomic Encyclopedia of Archaeal and Bacterial Type Strains, Phase II (KMG-II): from individual species to whole genera.</title>
        <authorList>
            <person name="Goeker M."/>
        </authorList>
    </citation>
    <scope>NUCLEOTIDE SEQUENCE [LARGE SCALE GENOMIC DNA]</scope>
    <source>
        <strain evidence="3 4">DSM 29821</strain>
    </source>
</reference>
<dbReference type="GO" id="GO:0016491">
    <property type="term" value="F:oxidoreductase activity"/>
    <property type="evidence" value="ECO:0007669"/>
    <property type="project" value="InterPro"/>
</dbReference>
<dbReference type="EMBL" id="QLMA01000005">
    <property type="protein sequence ID" value="RAJ80182.1"/>
    <property type="molecule type" value="Genomic_DNA"/>
</dbReference>
<evidence type="ECO:0000313" key="4">
    <source>
        <dbReference type="Proteomes" id="UP000249819"/>
    </source>
</evidence>
<dbReference type="InterPro" id="IPR036249">
    <property type="entry name" value="Thioredoxin-like_sf"/>
</dbReference>
<keyword evidence="1" id="KW-0732">Signal</keyword>
<dbReference type="RefSeq" id="WP_111593192.1">
    <property type="nucleotide sequence ID" value="NZ_QLMA01000005.1"/>
</dbReference>
<dbReference type="AlphaFoldDB" id="A0A327VXG5"/>
<keyword evidence="4" id="KW-1185">Reference proteome</keyword>
<dbReference type="Pfam" id="PF08534">
    <property type="entry name" value="Redoxin"/>
    <property type="match status" value="1"/>
</dbReference>
<feature type="chain" id="PRO_5016263361" evidence="1">
    <location>
        <begin position="21"/>
        <end position="166"/>
    </location>
</feature>
<dbReference type="PROSITE" id="PS51257">
    <property type="entry name" value="PROKAR_LIPOPROTEIN"/>
    <property type="match status" value="1"/>
</dbReference>
<dbReference type="Proteomes" id="UP000249819">
    <property type="component" value="Unassembled WGS sequence"/>
</dbReference>
<name>A0A327VXG5_9BACT</name>
<comment type="caution">
    <text evidence="3">The sequence shown here is derived from an EMBL/GenBank/DDBJ whole genome shotgun (WGS) entry which is preliminary data.</text>
</comment>
<dbReference type="OrthoDB" id="662072at2"/>
<evidence type="ECO:0000259" key="2">
    <source>
        <dbReference type="Pfam" id="PF08534"/>
    </source>
</evidence>
<sequence>MKLLLPMMLLVTLLAGCFDSAPEPPFSSGREGQKLLAINYLKPDSTYASIDTSSGHPAILFYITTVCPYCKAELEGLIKSVDSLGNTHVYLMTNSSLHDVREYEKEFKLDQYRKNFSLGIDTGRTMLKYFGIHAVPYIAVYNKDHILKQAFNGSTTTEKLRAVAAE</sequence>
<feature type="signal peptide" evidence="1">
    <location>
        <begin position="1"/>
        <end position="20"/>
    </location>
</feature>
<proteinExistence type="predicted"/>
<dbReference type="SUPFAM" id="SSF52833">
    <property type="entry name" value="Thioredoxin-like"/>
    <property type="match status" value="1"/>
</dbReference>
<accession>A0A327VXG5</accession>
<evidence type="ECO:0000313" key="3">
    <source>
        <dbReference type="EMBL" id="RAJ80182.1"/>
    </source>
</evidence>
<gene>
    <name evidence="3" type="ORF">CLV59_105290</name>
</gene>